<feature type="chain" id="PRO_5009327899" evidence="1">
    <location>
        <begin position="22"/>
        <end position="151"/>
    </location>
</feature>
<gene>
    <name evidence="2" type="primary">106081233</name>
</gene>
<accession>A0A1I8Q7J0</accession>
<sequence>MKFTPVFMGILLAAMTQTIFALETSRRAKRQDIPPVLDETKQLAAQSDEVIEQVLPLLPNTPAFANHRSKLEAYEKAFHDYKDQAGYNRRFASRFFTTLLEFMKTFKSDANNTAEHGEVVKYLNNAGLDKIRQHVEQKMERGEYRHLTRLG</sequence>
<dbReference type="AlphaFoldDB" id="A0A1I8Q7J0"/>
<feature type="signal peptide" evidence="1">
    <location>
        <begin position="1"/>
        <end position="21"/>
    </location>
</feature>
<keyword evidence="3" id="KW-1185">Reference proteome</keyword>
<protein>
    <submittedName>
        <fullName evidence="2">Uncharacterized protein</fullName>
    </submittedName>
</protein>
<evidence type="ECO:0000313" key="2">
    <source>
        <dbReference type="EnsemblMetazoa" id="SCAU014608-PA"/>
    </source>
</evidence>
<dbReference type="EnsemblMetazoa" id="SCAU014608-RA">
    <property type="protein sequence ID" value="SCAU014608-PA"/>
    <property type="gene ID" value="SCAU014608"/>
</dbReference>
<evidence type="ECO:0000313" key="3">
    <source>
        <dbReference type="Proteomes" id="UP000095300"/>
    </source>
</evidence>
<name>A0A1I8Q7J0_STOCA</name>
<evidence type="ECO:0000256" key="1">
    <source>
        <dbReference type="SAM" id="SignalP"/>
    </source>
</evidence>
<proteinExistence type="predicted"/>
<dbReference type="VEuPathDB" id="VectorBase:SCAU014608"/>
<keyword evidence="1" id="KW-0732">Signal</keyword>
<organism evidence="2 3">
    <name type="scientific">Stomoxys calcitrans</name>
    <name type="common">Stable fly</name>
    <name type="synonym">Conops calcitrans</name>
    <dbReference type="NCBI Taxonomy" id="35570"/>
    <lineage>
        <taxon>Eukaryota</taxon>
        <taxon>Metazoa</taxon>
        <taxon>Ecdysozoa</taxon>
        <taxon>Arthropoda</taxon>
        <taxon>Hexapoda</taxon>
        <taxon>Insecta</taxon>
        <taxon>Pterygota</taxon>
        <taxon>Neoptera</taxon>
        <taxon>Endopterygota</taxon>
        <taxon>Diptera</taxon>
        <taxon>Brachycera</taxon>
        <taxon>Muscomorpha</taxon>
        <taxon>Muscoidea</taxon>
        <taxon>Muscidae</taxon>
        <taxon>Stomoxys</taxon>
    </lineage>
</organism>
<dbReference type="KEGG" id="scac:106081233"/>
<dbReference type="Proteomes" id="UP000095300">
    <property type="component" value="Unassembled WGS sequence"/>
</dbReference>
<reference evidence="2" key="1">
    <citation type="submission" date="2020-05" db="UniProtKB">
        <authorList>
            <consortium name="EnsemblMetazoa"/>
        </authorList>
    </citation>
    <scope>IDENTIFICATION</scope>
    <source>
        <strain evidence="2">USDA</strain>
    </source>
</reference>